<dbReference type="EMBL" id="MK419955">
    <property type="protein sequence ID" value="QEI03521.1"/>
    <property type="molecule type" value="Genomic_DNA"/>
</dbReference>
<evidence type="ECO:0000313" key="3">
    <source>
        <dbReference type="Proteomes" id="UP001223634"/>
    </source>
</evidence>
<organism evidence="2 3">
    <name type="scientific">Spodoptera cosmioides nucleopolyhedrovirus</name>
    <dbReference type="NCBI Taxonomy" id="2605774"/>
    <lineage>
        <taxon>Viruses</taxon>
        <taxon>Viruses incertae sedis</taxon>
        <taxon>Naldaviricetes</taxon>
        <taxon>Lefavirales</taxon>
        <taxon>Baculoviridae</taxon>
        <taxon>Alphabaculovirus</taxon>
        <taxon>Alphabaculovirus spocosmioidis</taxon>
    </lineage>
</organism>
<keyword evidence="3" id="KW-1185">Reference proteome</keyword>
<evidence type="ECO:0000256" key="1">
    <source>
        <dbReference type="SAM" id="Phobius"/>
    </source>
</evidence>
<accession>A0A6B7KTF1</accession>
<reference evidence="2 3" key="1">
    <citation type="submission" date="2019-01" db="EMBL/GenBank/DDBJ databases">
        <title>The Spodoptera cosmioides nucleopolyhedrovirus (SpcoNPV) is a novel virus isolated from the polyphagous black armyworm, Spodoptera cosmioides (Walker) (Lepidoptera: Noctuidae).</title>
        <authorList>
            <person name="Santos E.R."/>
            <person name="Oliveira L.B."/>
            <person name="Silva L.A."/>
            <person name="Sosa-Gomez D.R."/>
            <person name="Ribeiro B.M."/>
            <person name="Ardisson-Araujo D.M.P."/>
        </authorList>
    </citation>
    <scope>NUCLEOTIDE SEQUENCE [LARGE SCALE GENOMIC DNA]</scope>
    <source>
        <strain evidence="2">VPN72</strain>
    </source>
</reference>
<keyword evidence="1" id="KW-0812">Transmembrane</keyword>
<dbReference type="Proteomes" id="UP001223634">
    <property type="component" value="Segment"/>
</dbReference>
<name>A0A6B7KTF1_9ABAC</name>
<keyword evidence="1" id="KW-1133">Transmembrane helix</keyword>
<sequence>MDTEKHETSDEFRKDEMVHLQINVGVEIKTLCIILKYFLFNKRQRQSMCFRRNKGNKSLPLSFRR</sequence>
<keyword evidence="1" id="KW-0472">Membrane</keyword>
<evidence type="ECO:0000313" key="2">
    <source>
        <dbReference type="EMBL" id="QEI03521.1"/>
    </source>
</evidence>
<feature type="transmembrane region" description="Helical" evidence="1">
    <location>
        <begin position="20"/>
        <end position="39"/>
    </location>
</feature>
<protein>
    <submittedName>
        <fullName evidence="2">Uncharacterized protein</fullName>
    </submittedName>
</protein>
<proteinExistence type="predicted"/>